<accession>A0A418M6M4</accession>
<dbReference type="OrthoDB" id="1431064at2"/>
<evidence type="ECO:0000313" key="2">
    <source>
        <dbReference type="EMBL" id="RIV21567.1"/>
    </source>
</evidence>
<comment type="caution">
    <text evidence="2">The sequence shown here is derived from an EMBL/GenBank/DDBJ whole genome shotgun (WGS) entry which is preliminary data.</text>
</comment>
<dbReference type="SUPFAM" id="SSF109854">
    <property type="entry name" value="DinB/YfiT-like putative metalloenzymes"/>
    <property type="match status" value="1"/>
</dbReference>
<proteinExistence type="predicted"/>
<evidence type="ECO:0000313" key="3">
    <source>
        <dbReference type="Proteomes" id="UP000283523"/>
    </source>
</evidence>
<dbReference type="InterPro" id="IPR034660">
    <property type="entry name" value="DinB/YfiT-like"/>
</dbReference>
<dbReference type="InterPro" id="IPR024775">
    <property type="entry name" value="DinB-like"/>
</dbReference>
<gene>
    <name evidence="2" type="ORF">DYU11_19390</name>
</gene>
<protein>
    <submittedName>
        <fullName evidence="2">DinB family protein</fullName>
    </submittedName>
</protein>
<dbReference type="EMBL" id="QXED01000005">
    <property type="protein sequence ID" value="RIV21567.1"/>
    <property type="molecule type" value="Genomic_DNA"/>
</dbReference>
<reference evidence="2 3" key="1">
    <citation type="submission" date="2018-08" db="EMBL/GenBank/DDBJ databases">
        <title>Fibrisoma montanum sp. nov., isolated from Danxia mountain soil.</title>
        <authorList>
            <person name="Huang Y."/>
        </authorList>
    </citation>
    <scope>NUCLEOTIDE SEQUENCE [LARGE SCALE GENOMIC DNA]</scope>
    <source>
        <strain evidence="2 3">HYT19</strain>
    </source>
</reference>
<dbReference type="AlphaFoldDB" id="A0A418M6M4"/>
<organism evidence="2 3">
    <name type="scientific">Fibrisoma montanum</name>
    <dbReference type="NCBI Taxonomy" id="2305895"/>
    <lineage>
        <taxon>Bacteria</taxon>
        <taxon>Pseudomonadati</taxon>
        <taxon>Bacteroidota</taxon>
        <taxon>Cytophagia</taxon>
        <taxon>Cytophagales</taxon>
        <taxon>Spirosomataceae</taxon>
        <taxon>Fibrisoma</taxon>
    </lineage>
</organism>
<evidence type="ECO:0000259" key="1">
    <source>
        <dbReference type="Pfam" id="PF12867"/>
    </source>
</evidence>
<keyword evidence="3" id="KW-1185">Reference proteome</keyword>
<dbReference type="Gene3D" id="1.20.120.450">
    <property type="entry name" value="dinb family like domain"/>
    <property type="match status" value="1"/>
</dbReference>
<sequence length="167" mass="19211">MKPTILSRLTDQPDALDHLLFGLTESQIRQRPQPEKWSIFENLAHLGRYQEVFSERIRQIQEEDTPTFERYVADEDAGFGEWTQLSVLSLVERLRGERAVLNAFLSILREEQLTRTGIHPVYGAMTAEGWAEFFLLHEAHHFFTILKLGGSLRSLGEPMGLYLLPAD</sequence>
<name>A0A418M6M4_9BACT</name>
<feature type="domain" description="DinB-like" evidence="1">
    <location>
        <begin position="9"/>
        <end position="142"/>
    </location>
</feature>
<dbReference type="RefSeq" id="WP_119669358.1">
    <property type="nucleotide sequence ID" value="NZ_QXED01000005.1"/>
</dbReference>
<dbReference type="Pfam" id="PF12867">
    <property type="entry name" value="DinB_2"/>
    <property type="match status" value="1"/>
</dbReference>
<dbReference type="Proteomes" id="UP000283523">
    <property type="component" value="Unassembled WGS sequence"/>
</dbReference>